<proteinExistence type="predicted"/>
<evidence type="ECO:0000313" key="1">
    <source>
        <dbReference type="EMBL" id="KAH7863944.1"/>
    </source>
</evidence>
<accession>A0ACB7ZDV2</accession>
<reference evidence="1 2" key="1">
    <citation type="journal article" date="2021" name="Hortic Res">
        <title>High-quality reference genome and annotation aids understanding of berry development for evergreen blueberry (Vaccinium darrowii).</title>
        <authorList>
            <person name="Yu J."/>
            <person name="Hulse-Kemp A.M."/>
            <person name="Babiker E."/>
            <person name="Staton M."/>
        </authorList>
    </citation>
    <scope>NUCLEOTIDE SEQUENCE [LARGE SCALE GENOMIC DNA]</scope>
    <source>
        <strain evidence="2">cv. NJ 8807/NJ 8810</strain>
        <tissue evidence="1">Young leaf</tissue>
    </source>
</reference>
<dbReference type="Proteomes" id="UP000828048">
    <property type="component" value="Chromosome 12"/>
</dbReference>
<name>A0ACB7ZDV2_9ERIC</name>
<keyword evidence="2" id="KW-1185">Reference proteome</keyword>
<gene>
    <name evidence="1" type="ORF">Vadar_023887</name>
</gene>
<protein>
    <submittedName>
        <fullName evidence="1">Uncharacterized protein</fullName>
    </submittedName>
</protein>
<sequence length="241" mass="28484">MRSAVKEESAQDSNRRMTRSAYNQKKLEDDFANRRRTRSSFKQQQKKPQGGKKPLRRLQKKKEEPLLLTDFYPEDKKCRIGRYDEPDPTEPPFAWRSTHFRYFTPEERKAYLKRVEESEGFDSGSYPLEVCLSNPITEISLERRSYNREYSTYAAKRALTGYNKKKRTKYQFVKLVRVCVSFSRGVYYITFQAMQDGTAPSPPRNFQTLVHHLIRGIRIKFCREEKNPKLTQGPGETSQQQ</sequence>
<dbReference type="EMBL" id="CM037162">
    <property type="protein sequence ID" value="KAH7863944.1"/>
    <property type="molecule type" value="Genomic_DNA"/>
</dbReference>
<organism evidence="1 2">
    <name type="scientific">Vaccinium darrowii</name>
    <dbReference type="NCBI Taxonomy" id="229202"/>
    <lineage>
        <taxon>Eukaryota</taxon>
        <taxon>Viridiplantae</taxon>
        <taxon>Streptophyta</taxon>
        <taxon>Embryophyta</taxon>
        <taxon>Tracheophyta</taxon>
        <taxon>Spermatophyta</taxon>
        <taxon>Magnoliopsida</taxon>
        <taxon>eudicotyledons</taxon>
        <taxon>Gunneridae</taxon>
        <taxon>Pentapetalae</taxon>
        <taxon>asterids</taxon>
        <taxon>Ericales</taxon>
        <taxon>Ericaceae</taxon>
        <taxon>Vaccinioideae</taxon>
        <taxon>Vaccinieae</taxon>
        <taxon>Vaccinium</taxon>
    </lineage>
</organism>
<evidence type="ECO:0000313" key="2">
    <source>
        <dbReference type="Proteomes" id="UP000828048"/>
    </source>
</evidence>
<comment type="caution">
    <text evidence="1">The sequence shown here is derived from an EMBL/GenBank/DDBJ whole genome shotgun (WGS) entry which is preliminary data.</text>
</comment>